<dbReference type="InterPro" id="IPR056798">
    <property type="entry name" value="ADH_Fe_C"/>
</dbReference>
<comment type="cofactor">
    <cofactor evidence="1">
        <name>Fe cation</name>
        <dbReference type="ChEBI" id="CHEBI:24875"/>
    </cofactor>
</comment>
<dbReference type="AlphaFoldDB" id="U2ZCX2"/>
<feature type="domain" description="Alcohol dehydrogenase iron-type/glycerol dehydrogenase GldA" evidence="5">
    <location>
        <begin position="17"/>
        <end position="183"/>
    </location>
</feature>
<dbReference type="InterPro" id="IPR001670">
    <property type="entry name" value="ADH_Fe/GldA"/>
</dbReference>
<dbReference type="Proteomes" id="UP000016570">
    <property type="component" value="Unassembled WGS sequence"/>
</dbReference>
<dbReference type="Gene3D" id="3.40.50.1970">
    <property type="match status" value="1"/>
</dbReference>
<dbReference type="PROSITE" id="PS00060">
    <property type="entry name" value="ADH_IRON_2"/>
    <property type="match status" value="1"/>
</dbReference>
<evidence type="ECO:0000313" key="7">
    <source>
        <dbReference type="EMBL" id="GAD65571.1"/>
    </source>
</evidence>
<dbReference type="SUPFAM" id="SSF56796">
    <property type="entry name" value="Dehydroquinate synthase-like"/>
    <property type="match status" value="1"/>
</dbReference>
<dbReference type="InterPro" id="IPR018211">
    <property type="entry name" value="ADH_Fe_CS"/>
</dbReference>
<sequence>MAGLKLAARYLPITKPTMFIGHGAVSQLCHSVGLMGCRRVLVVTDSGMVELGFAAQLQTKLESYGVDSTLFADVVPDPTYTEAQRGHMRYQQQQCDAVVALGGGSPMDCAKVIAALATNKRSVKQLSGLLKVRQPPAPLFVIPTTAGTGSEVTVAAVVSNPQSHQKTPLMDPKLMPLVAALDPDLMMGLPAHITAQTGIDALTHAIEAYLSRNATPETDRHALAAFRLITDNLESAVKVGSNRAVRLNMSLAAYYAGLAFTKASLGYVHAIAHTLGSQYQIPHGLANALALPHVMQFSKSHAAAKMKALAVAGGVASEQSTPESAAQALIDYIHQLCAAIGLPHYLEEIQEEDIAAMVAQALKEAYWNYPVPKLMSPKDCQSIFRLLMRQ</sequence>
<evidence type="ECO:0000256" key="3">
    <source>
        <dbReference type="ARBA" id="ARBA00023002"/>
    </source>
</evidence>
<evidence type="ECO:0000259" key="5">
    <source>
        <dbReference type="Pfam" id="PF00465"/>
    </source>
</evidence>
<protein>
    <submittedName>
        <fullName evidence="7">Putative alcohol dehydrogenase</fullName>
    </submittedName>
</protein>
<dbReference type="GO" id="GO:0046872">
    <property type="term" value="F:metal ion binding"/>
    <property type="evidence" value="ECO:0007669"/>
    <property type="project" value="InterPro"/>
</dbReference>
<dbReference type="InterPro" id="IPR039697">
    <property type="entry name" value="Alcohol_dehydrogenase_Fe"/>
</dbReference>
<organism evidence="7 8">
    <name type="scientific">Vibrio proteolyticus NBRC 13287</name>
    <dbReference type="NCBI Taxonomy" id="1219065"/>
    <lineage>
        <taxon>Bacteria</taxon>
        <taxon>Pseudomonadati</taxon>
        <taxon>Pseudomonadota</taxon>
        <taxon>Gammaproteobacteria</taxon>
        <taxon>Vibrionales</taxon>
        <taxon>Vibrionaceae</taxon>
        <taxon>Vibrio</taxon>
    </lineage>
</organism>
<evidence type="ECO:0000313" key="8">
    <source>
        <dbReference type="Proteomes" id="UP000016570"/>
    </source>
</evidence>
<evidence type="ECO:0000259" key="6">
    <source>
        <dbReference type="Pfam" id="PF25137"/>
    </source>
</evidence>
<evidence type="ECO:0000256" key="2">
    <source>
        <dbReference type="ARBA" id="ARBA00007358"/>
    </source>
</evidence>
<dbReference type="PANTHER" id="PTHR11496:SF102">
    <property type="entry name" value="ALCOHOL DEHYDROGENASE 4"/>
    <property type="match status" value="1"/>
</dbReference>
<dbReference type="GO" id="GO:0004022">
    <property type="term" value="F:alcohol dehydrogenase (NAD+) activity"/>
    <property type="evidence" value="ECO:0007669"/>
    <property type="project" value="TreeGrafter"/>
</dbReference>
<dbReference type="Gene3D" id="1.20.1090.10">
    <property type="entry name" value="Dehydroquinate synthase-like - alpha domain"/>
    <property type="match status" value="1"/>
</dbReference>
<dbReference type="FunFam" id="1.20.1090.10:FF:000001">
    <property type="entry name" value="Aldehyde-alcohol dehydrogenase"/>
    <property type="match status" value="1"/>
</dbReference>
<proteinExistence type="inferred from homology"/>
<dbReference type="PANTHER" id="PTHR11496">
    <property type="entry name" value="ALCOHOL DEHYDROGENASE"/>
    <property type="match status" value="1"/>
</dbReference>
<keyword evidence="3" id="KW-0560">Oxidoreductase</keyword>
<dbReference type="Pfam" id="PF00465">
    <property type="entry name" value="Fe-ADH"/>
    <property type="match status" value="1"/>
</dbReference>
<evidence type="ECO:0000256" key="1">
    <source>
        <dbReference type="ARBA" id="ARBA00001962"/>
    </source>
</evidence>
<comment type="similarity">
    <text evidence="2">Belongs to the iron-containing alcohol dehydrogenase family.</text>
</comment>
<dbReference type="CDD" id="cd08189">
    <property type="entry name" value="Fe-ADH-like"/>
    <property type="match status" value="1"/>
</dbReference>
<accession>U2ZCX2</accession>
<keyword evidence="8" id="KW-1185">Reference proteome</keyword>
<reference evidence="7 8" key="1">
    <citation type="submission" date="2013-09" db="EMBL/GenBank/DDBJ databases">
        <title>Whole genome shotgun sequence of Vibrio proteolyticus NBRC 13287.</title>
        <authorList>
            <person name="Isaki S."/>
            <person name="Hosoyama A."/>
            <person name="Numata M."/>
            <person name="Hashimoto M."/>
            <person name="Hosoyama Y."/>
            <person name="Tsuchikane K."/>
            <person name="Noguchi M."/>
            <person name="Hirakata S."/>
            <person name="Ichikawa N."/>
            <person name="Ohji S."/>
            <person name="Yamazoe A."/>
            <person name="Fujita N."/>
        </authorList>
    </citation>
    <scope>NUCLEOTIDE SEQUENCE [LARGE SCALE GENOMIC DNA]</scope>
    <source>
        <strain evidence="7 8">NBRC 13287</strain>
    </source>
</reference>
<evidence type="ECO:0000256" key="4">
    <source>
        <dbReference type="ARBA" id="ARBA00023027"/>
    </source>
</evidence>
<dbReference type="STRING" id="1219065.VPR01S_01_03440"/>
<feature type="domain" description="Fe-containing alcohol dehydrogenase-like C-terminal" evidence="6">
    <location>
        <begin position="194"/>
        <end position="385"/>
    </location>
</feature>
<dbReference type="eggNOG" id="COG1454">
    <property type="taxonomic scope" value="Bacteria"/>
</dbReference>
<dbReference type="FunFam" id="3.40.50.1970:FF:000003">
    <property type="entry name" value="Alcohol dehydrogenase, iron-containing"/>
    <property type="match status" value="1"/>
</dbReference>
<dbReference type="EMBL" id="BATJ01000001">
    <property type="protein sequence ID" value="GAD65571.1"/>
    <property type="molecule type" value="Genomic_DNA"/>
</dbReference>
<comment type="caution">
    <text evidence="7">The sequence shown here is derived from an EMBL/GenBank/DDBJ whole genome shotgun (WGS) entry which is preliminary data.</text>
</comment>
<dbReference type="Pfam" id="PF25137">
    <property type="entry name" value="ADH_Fe_C"/>
    <property type="match status" value="1"/>
</dbReference>
<gene>
    <name evidence="7" type="ORF">VPR01S_01_03440</name>
</gene>
<name>U2ZCX2_VIBPR</name>
<keyword evidence="4" id="KW-0520">NAD</keyword>